<comment type="caution">
    <text evidence="2">The sequence shown here is derived from an EMBL/GenBank/DDBJ whole genome shotgun (WGS) entry which is preliminary data.</text>
</comment>
<dbReference type="Proteomes" id="UP000321225">
    <property type="component" value="Unassembled WGS sequence"/>
</dbReference>
<evidence type="ECO:0000313" key="3">
    <source>
        <dbReference type="Proteomes" id="UP000321225"/>
    </source>
</evidence>
<feature type="transmembrane region" description="Helical" evidence="1">
    <location>
        <begin position="83"/>
        <end position="108"/>
    </location>
</feature>
<dbReference type="RefSeq" id="WP_147039134.1">
    <property type="nucleotide sequence ID" value="NZ_BJUW01000006.1"/>
</dbReference>
<feature type="transmembrane region" description="Helical" evidence="1">
    <location>
        <begin position="204"/>
        <end position="223"/>
    </location>
</feature>
<dbReference type="AlphaFoldDB" id="A0A511AES1"/>
<accession>A0A511AES1</accession>
<dbReference type="EMBL" id="BJUW01000006">
    <property type="protein sequence ID" value="GEK86522.1"/>
    <property type="molecule type" value="Genomic_DNA"/>
</dbReference>
<feature type="transmembrane region" description="Helical" evidence="1">
    <location>
        <begin position="137"/>
        <end position="157"/>
    </location>
</feature>
<sequence>MSRILNVVRLQLINRQTFIWVPLIILGGALLVSIAIYAMIPVDEPKYGGGSQAPLWYFFGIGIGALSYTFPFSQALSITRRDFFLGTMLTAAAASALLAVIFIVGGAIELATNGWGINGYFFHLPWVWEAGPLGAGFTYFVVALLFFVIGFTATTVFKTWGMTVLTIVWVSLAVLMVGVAFLITRLELWARVWAGVVELGAVGLAGWMLVATVVMIVISFFVIRRAKP</sequence>
<evidence type="ECO:0000313" key="2">
    <source>
        <dbReference type="EMBL" id="GEK86522.1"/>
    </source>
</evidence>
<feature type="transmembrane region" description="Helical" evidence="1">
    <location>
        <begin position="20"/>
        <end position="42"/>
    </location>
</feature>
<keyword evidence="3" id="KW-1185">Reference proteome</keyword>
<evidence type="ECO:0000256" key="1">
    <source>
        <dbReference type="SAM" id="Phobius"/>
    </source>
</evidence>
<reference evidence="2 3" key="1">
    <citation type="submission" date="2019-07" db="EMBL/GenBank/DDBJ databases">
        <title>Whole genome shotgun sequence of Microbacterium aerolatum NBRC 103071.</title>
        <authorList>
            <person name="Hosoyama A."/>
            <person name="Uohara A."/>
            <person name="Ohji S."/>
            <person name="Ichikawa N."/>
        </authorList>
    </citation>
    <scope>NUCLEOTIDE SEQUENCE [LARGE SCALE GENOMIC DNA]</scope>
    <source>
        <strain evidence="2 3">NBRC 103071</strain>
    </source>
</reference>
<keyword evidence="1" id="KW-0472">Membrane</keyword>
<keyword evidence="1" id="KW-1133">Transmembrane helix</keyword>
<keyword evidence="1" id="KW-0812">Transmembrane</keyword>
<dbReference type="OrthoDB" id="3209791at2"/>
<feature type="transmembrane region" description="Helical" evidence="1">
    <location>
        <begin position="164"/>
        <end position="184"/>
    </location>
</feature>
<gene>
    <name evidence="2" type="ORF">MAE01_16980</name>
</gene>
<feature type="transmembrane region" description="Helical" evidence="1">
    <location>
        <begin position="54"/>
        <end position="71"/>
    </location>
</feature>
<proteinExistence type="predicted"/>
<protein>
    <submittedName>
        <fullName evidence="2">Uncharacterized protein</fullName>
    </submittedName>
</protein>
<organism evidence="2 3">
    <name type="scientific">Microbacterium aerolatum</name>
    <dbReference type="NCBI Taxonomy" id="153731"/>
    <lineage>
        <taxon>Bacteria</taxon>
        <taxon>Bacillati</taxon>
        <taxon>Actinomycetota</taxon>
        <taxon>Actinomycetes</taxon>
        <taxon>Micrococcales</taxon>
        <taxon>Microbacteriaceae</taxon>
        <taxon>Microbacterium</taxon>
    </lineage>
</organism>
<name>A0A511AES1_9MICO</name>